<evidence type="ECO:0000313" key="8">
    <source>
        <dbReference type="Proteomes" id="UP000230069"/>
    </source>
</evidence>
<organism evidence="7 8">
    <name type="scientific">Aquilegia coerulea</name>
    <name type="common">Rocky mountain columbine</name>
    <dbReference type="NCBI Taxonomy" id="218851"/>
    <lineage>
        <taxon>Eukaryota</taxon>
        <taxon>Viridiplantae</taxon>
        <taxon>Streptophyta</taxon>
        <taxon>Embryophyta</taxon>
        <taxon>Tracheophyta</taxon>
        <taxon>Spermatophyta</taxon>
        <taxon>Magnoliopsida</taxon>
        <taxon>Ranunculales</taxon>
        <taxon>Ranunculaceae</taxon>
        <taxon>Thalictroideae</taxon>
        <taxon>Aquilegia</taxon>
    </lineage>
</organism>
<sequence length="188" mass="20493">MAIGFRVVSVIAILSSFFLLASCQTCSNYTFSNNKVFNSCSDLPYLDAHIHWNYNSLTRRVEMAYRATQEPTGWIAWGINPSETGMPGSQVLVAFLHTNGNLIAYPTALTSYDPTMEPSSLSFGVSNISAEYANNEMIIFAVVGPLGNSSTVNQIWQTGTSVLNDIPQMHELSGPHLESLGTLDFLSG</sequence>
<feature type="domain" description="DOMON" evidence="6">
    <location>
        <begin position="46"/>
        <end position="159"/>
    </location>
</feature>
<dbReference type="OrthoDB" id="19261at2759"/>
<dbReference type="PANTHER" id="PTHR23130:SF159">
    <property type="entry name" value="OS08G0335600 PROTEIN"/>
    <property type="match status" value="1"/>
</dbReference>
<keyword evidence="2" id="KW-0813">Transport</keyword>
<evidence type="ECO:0000256" key="5">
    <source>
        <dbReference type="SAM" id="SignalP"/>
    </source>
</evidence>
<dbReference type="Pfam" id="PF04526">
    <property type="entry name" value="DUF568"/>
    <property type="match status" value="1"/>
</dbReference>
<evidence type="ECO:0000313" key="7">
    <source>
        <dbReference type="EMBL" id="PIA38387.1"/>
    </source>
</evidence>
<dbReference type="InterPro" id="IPR005018">
    <property type="entry name" value="DOMON_domain"/>
</dbReference>
<proteinExistence type="predicted"/>
<feature type="chain" id="PRO_5013673589" description="DOMON domain-containing protein" evidence="5">
    <location>
        <begin position="24"/>
        <end position="188"/>
    </location>
</feature>
<evidence type="ECO:0000256" key="2">
    <source>
        <dbReference type="ARBA" id="ARBA00022448"/>
    </source>
</evidence>
<comment type="subcellular location">
    <subcellularLocation>
        <location evidence="1">Membrane</location>
    </subcellularLocation>
</comment>
<evidence type="ECO:0000256" key="1">
    <source>
        <dbReference type="ARBA" id="ARBA00004370"/>
    </source>
</evidence>
<name>A0A2G5D5A5_AQUCA</name>
<protein>
    <recommendedName>
        <fullName evidence="6">DOMON domain-containing protein</fullName>
    </recommendedName>
</protein>
<dbReference type="PROSITE" id="PS50836">
    <property type="entry name" value="DOMON"/>
    <property type="match status" value="1"/>
</dbReference>
<dbReference type="CDD" id="cd09629">
    <property type="entry name" value="DOMON_CIL1_like"/>
    <property type="match status" value="1"/>
</dbReference>
<keyword evidence="8" id="KW-1185">Reference proteome</keyword>
<feature type="signal peptide" evidence="5">
    <location>
        <begin position="1"/>
        <end position="23"/>
    </location>
</feature>
<reference evidence="7 8" key="1">
    <citation type="submission" date="2017-09" db="EMBL/GenBank/DDBJ databases">
        <title>WGS assembly of Aquilegia coerulea Goldsmith.</title>
        <authorList>
            <person name="Hodges S."/>
            <person name="Kramer E."/>
            <person name="Nordborg M."/>
            <person name="Tomkins J."/>
            <person name="Borevitz J."/>
            <person name="Derieg N."/>
            <person name="Yan J."/>
            <person name="Mihaltcheva S."/>
            <person name="Hayes R.D."/>
            <person name="Rokhsar D."/>
        </authorList>
    </citation>
    <scope>NUCLEOTIDE SEQUENCE [LARGE SCALE GENOMIC DNA]</scope>
    <source>
        <strain evidence="8">cv. Goldsmith</strain>
    </source>
</reference>
<dbReference type="STRING" id="218851.A0A2G5D5A5"/>
<dbReference type="GO" id="GO:0016020">
    <property type="term" value="C:membrane"/>
    <property type="evidence" value="ECO:0007669"/>
    <property type="project" value="UniProtKB-SubCell"/>
</dbReference>
<keyword evidence="4" id="KW-0472">Membrane</keyword>
<accession>A0A2G5D5A5</accession>
<dbReference type="InParanoid" id="A0A2G5D5A5"/>
<dbReference type="Proteomes" id="UP000230069">
    <property type="component" value="Unassembled WGS sequence"/>
</dbReference>
<evidence type="ECO:0000256" key="4">
    <source>
        <dbReference type="ARBA" id="ARBA00023136"/>
    </source>
</evidence>
<evidence type="ECO:0000256" key="3">
    <source>
        <dbReference type="ARBA" id="ARBA00022729"/>
    </source>
</evidence>
<dbReference type="PANTHER" id="PTHR23130">
    <property type="entry name" value="CYTOCHROME B561 AND DOMON DOMAIN-CONTAINING PROTEIN"/>
    <property type="match status" value="1"/>
</dbReference>
<dbReference type="EMBL" id="KZ305045">
    <property type="protein sequence ID" value="PIA38387.1"/>
    <property type="molecule type" value="Genomic_DNA"/>
</dbReference>
<dbReference type="AlphaFoldDB" id="A0A2G5D5A5"/>
<evidence type="ECO:0000259" key="6">
    <source>
        <dbReference type="PROSITE" id="PS50836"/>
    </source>
</evidence>
<dbReference type="InterPro" id="IPR045265">
    <property type="entry name" value="AIR12_DOMON"/>
</dbReference>
<gene>
    <name evidence="7" type="ORF">AQUCO_02800230v1</name>
</gene>
<keyword evidence="3 5" id="KW-0732">Signal</keyword>
<dbReference type="PROSITE" id="PS51257">
    <property type="entry name" value="PROKAR_LIPOPROTEIN"/>
    <property type="match status" value="1"/>
</dbReference>